<dbReference type="EMBL" id="MRCE01000057">
    <property type="protein sequence ID" value="OKH30892.1"/>
    <property type="molecule type" value="Genomic_DNA"/>
</dbReference>
<comment type="caution">
    <text evidence="2">The sequence shown here is derived from an EMBL/GenBank/DDBJ whole genome shotgun (WGS) entry which is preliminary data.</text>
</comment>
<name>A0A1U7I441_9CYAN</name>
<dbReference type="OrthoDB" id="9857394at2"/>
<accession>A0A1U7I441</accession>
<evidence type="ECO:0000256" key="1">
    <source>
        <dbReference type="SAM" id="MobiDB-lite"/>
    </source>
</evidence>
<reference evidence="2 3" key="1">
    <citation type="submission" date="2016-11" db="EMBL/GenBank/DDBJ databases">
        <title>Draft Genome Sequences of Nine Cyanobacterial Strains from Diverse Habitats.</title>
        <authorList>
            <person name="Zhu T."/>
            <person name="Hou S."/>
            <person name="Lu X."/>
            <person name="Hess W.R."/>
        </authorList>
    </citation>
    <scope>NUCLEOTIDE SEQUENCE [LARGE SCALE GENOMIC DNA]</scope>
    <source>
        <strain evidence="2 3">IAM M-71</strain>
    </source>
</reference>
<gene>
    <name evidence="2" type="ORF">NIES2119_29920</name>
</gene>
<protein>
    <submittedName>
        <fullName evidence="2">Uncharacterized protein</fullName>
    </submittedName>
</protein>
<dbReference type="RefSeq" id="WP_073597140.1">
    <property type="nucleotide sequence ID" value="NZ_MRCE01000057.1"/>
</dbReference>
<proteinExistence type="predicted"/>
<sequence length="123" mass="13813">MSDLETQYNFDQNTIVIHIQLLPKTDANQPRTAVVGVGIKNSPPIITNTNVEQLELPAQINSMLSQLSEELPQRKAAALELMEKQQTEELQQNYQQRKVAPPPTTSSSQTNTNTSQKHQLTLF</sequence>
<feature type="compositionally biased region" description="Low complexity" evidence="1">
    <location>
        <begin position="105"/>
        <end position="116"/>
    </location>
</feature>
<organism evidence="2 3">
    <name type="scientific">[Phormidium ambiguum] IAM M-71</name>
    <dbReference type="NCBI Taxonomy" id="454136"/>
    <lineage>
        <taxon>Bacteria</taxon>
        <taxon>Bacillati</taxon>
        <taxon>Cyanobacteriota</taxon>
        <taxon>Cyanophyceae</taxon>
        <taxon>Oscillatoriophycideae</taxon>
        <taxon>Aerosakkonematales</taxon>
        <taxon>Aerosakkonemataceae</taxon>
        <taxon>Floridanema</taxon>
    </lineage>
</organism>
<feature type="region of interest" description="Disordered" evidence="1">
    <location>
        <begin position="84"/>
        <end position="123"/>
    </location>
</feature>
<dbReference type="Proteomes" id="UP000185860">
    <property type="component" value="Unassembled WGS sequence"/>
</dbReference>
<dbReference type="STRING" id="454136.NIES2119_29920"/>
<evidence type="ECO:0000313" key="3">
    <source>
        <dbReference type="Proteomes" id="UP000185860"/>
    </source>
</evidence>
<evidence type="ECO:0000313" key="2">
    <source>
        <dbReference type="EMBL" id="OKH30892.1"/>
    </source>
</evidence>
<dbReference type="AlphaFoldDB" id="A0A1U7I441"/>